<dbReference type="GO" id="GO:0000160">
    <property type="term" value="P:phosphorelay signal transduction system"/>
    <property type="evidence" value="ECO:0007669"/>
    <property type="project" value="InterPro"/>
</dbReference>
<dbReference type="InterPro" id="IPR016032">
    <property type="entry name" value="Sig_transdc_resp-reg_C-effctor"/>
</dbReference>
<feature type="domain" description="Response regulatory" evidence="5">
    <location>
        <begin position="3"/>
        <end position="119"/>
    </location>
</feature>
<keyword evidence="1 3" id="KW-0597">Phosphoprotein</keyword>
<dbReference type="PROSITE" id="PS50110">
    <property type="entry name" value="RESPONSE_REGULATORY"/>
    <property type="match status" value="1"/>
</dbReference>
<dbReference type="GO" id="GO:0003677">
    <property type="term" value="F:DNA binding"/>
    <property type="evidence" value="ECO:0007669"/>
    <property type="project" value="UniProtKB-KW"/>
</dbReference>
<dbReference type="SUPFAM" id="SSF52172">
    <property type="entry name" value="CheY-like"/>
    <property type="match status" value="1"/>
</dbReference>
<dbReference type="InterPro" id="IPR001789">
    <property type="entry name" value="Sig_transdc_resp-reg_receiver"/>
</dbReference>
<dbReference type="SMART" id="SM00421">
    <property type="entry name" value="HTH_LUXR"/>
    <property type="match status" value="1"/>
</dbReference>
<dbReference type="AlphaFoldDB" id="A0AAU7AYA6"/>
<dbReference type="KEGG" id="parq:DSM112329_03336"/>
<dbReference type="Gene3D" id="3.40.50.2300">
    <property type="match status" value="1"/>
</dbReference>
<dbReference type="CDD" id="cd06170">
    <property type="entry name" value="LuxR_C_like"/>
    <property type="match status" value="1"/>
</dbReference>
<dbReference type="InterPro" id="IPR058245">
    <property type="entry name" value="NreC/VraR/RcsB-like_REC"/>
</dbReference>
<name>A0AAU7AYA6_9ACTN</name>
<evidence type="ECO:0000313" key="6">
    <source>
        <dbReference type="EMBL" id="XAY06465.1"/>
    </source>
</evidence>
<dbReference type="PROSITE" id="PS50043">
    <property type="entry name" value="HTH_LUXR_2"/>
    <property type="match status" value="1"/>
</dbReference>
<evidence type="ECO:0000259" key="5">
    <source>
        <dbReference type="PROSITE" id="PS50110"/>
    </source>
</evidence>
<dbReference type="SMART" id="SM00448">
    <property type="entry name" value="REC"/>
    <property type="match status" value="1"/>
</dbReference>
<gene>
    <name evidence="6" type="primary">liaR_2</name>
    <name evidence="6" type="ORF">DSM112329_03336</name>
</gene>
<dbReference type="InterPro" id="IPR039420">
    <property type="entry name" value="WalR-like"/>
</dbReference>
<dbReference type="CDD" id="cd17535">
    <property type="entry name" value="REC_NarL-like"/>
    <property type="match status" value="1"/>
</dbReference>
<feature type="domain" description="HTH luxR-type" evidence="4">
    <location>
        <begin position="139"/>
        <end position="204"/>
    </location>
</feature>
<accession>A0AAU7AYA6</accession>
<protein>
    <submittedName>
        <fullName evidence="6">Transcriptional regulatory protein LiaR</fullName>
    </submittedName>
</protein>
<evidence type="ECO:0000259" key="4">
    <source>
        <dbReference type="PROSITE" id="PS50043"/>
    </source>
</evidence>
<dbReference type="InterPro" id="IPR000792">
    <property type="entry name" value="Tscrpt_reg_LuxR_C"/>
</dbReference>
<dbReference type="Pfam" id="PF00196">
    <property type="entry name" value="GerE"/>
    <property type="match status" value="1"/>
</dbReference>
<evidence type="ECO:0000256" key="3">
    <source>
        <dbReference type="PROSITE-ProRule" id="PRU00169"/>
    </source>
</evidence>
<dbReference type="RefSeq" id="WP_354697698.1">
    <property type="nucleotide sequence ID" value="NZ_CP114014.1"/>
</dbReference>
<dbReference type="EMBL" id="CP114014">
    <property type="protein sequence ID" value="XAY06465.1"/>
    <property type="molecule type" value="Genomic_DNA"/>
</dbReference>
<keyword evidence="2" id="KW-0238">DNA-binding</keyword>
<reference evidence="6" key="1">
    <citation type="submission" date="2022-12" db="EMBL/GenBank/DDBJ databases">
        <title>Paraconexibacter alkalitolerans sp. nov. and Baekduia alba sp. nov., isolated from soil and emended description of the genera Paraconexibacter (Chun et al., 2020) and Baekduia (An et al., 2020).</title>
        <authorList>
            <person name="Vieira S."/>
            <person name="Huber K.J."/>
            <person name="Geppert A."/>
            <person name="Wolf J."/>
            <person name="Neumann-Schaal M."/>
            <person name="Muesken M."/>
            <person name="Overmann J."/>
        </authorList>
    </citation>
    <scope>NUCLEOTIDE SEQUENCE</scope>
    <source>
        <strain evidence="6">AEG42_29</strain>
    </source>
</reference>
<evidence type="ECO:0000256" key="1">
    <source>
        <dbReference type="ARBA" id="ARBA00022553"/>
    </source>
</evidence>
<dbReference type="Pfam" id="PF00072">
    <property type="entry name" value="Response_reg"/>
    <property type="match status" value="1"/>
</dbReference>
<feature type="modified residue" description="4-aspartylphosphate" evidence="3">
    <location>
        <position position="54"/>
    </location>
</feature>
<sequence length="206" mass="21312">MIRVLVVDDHPALRAGLAQLLAGAADLEIVASAAGGREGVALAAEHAPDVVLMDLEMPDLDGAAATRVILAADPAARVVVLTSFGDRPRILEALAAGATGYLLKDAEPDELIRGIRSAADGHAPLDPRAAREVLEARRTPAPAADLSAREREILALVAAGHANKVIALRLGISHKTVRNTLSAAFGKIGVSDRTQAALWAQRSGLA</sequence>
<evidence type="ECO:0000256" key="2">
    <source>
        <dbReference type="ARBA" id="ARBA00023125"/>
    </source>
</evidence>
<dbReference type="PRINTS" id="PR00038">
    <property type="entry name" value="HTHLUXR"/>
</dbReference>
<organism evidence="6">
    <name type="scientific">Paraconexibacter sp. AEG42_29</name>
    <dbReference type="NCBI Taxonomy" id="2997339"/>
    <lineage>
        <taxon>Bacteria</taxon>
        <taxon>Bacillati</taxon>
        <taxon>Actinomycetota</taxon>
        <taxon>Thermoleophilia</taxon>
        <taxon>Solirubrobacterales</taxon>
        <taxon>Paraconexibacteraceae</taxon>
        <taxon>Paraconexibacter</taxon>
    </lineage>
</organism>
<dbReference type="InterPro" id="IPR011006">
    <property type="entry name" value="CheY-like_superfamily"/>
</dbReference>
<dbReference type="GO" id="GO:0006355">
    <property type="term" value="P:regulation of DNA-templated transcription"/>
    <property type="evidence" value="ECO:0007669"/>
    <property type="project" value="InterPro"/>
</dbReference>
<dbReference type="PANTHER" id="PTHR43214">
    <property type="entry name" value="TWO-COMPONENT RESPONSE REGULATOR"/>
    <property type="match status" value="1"/>
</dbReference>
<dbReference type="SUPFAM" id="SSF46894">
    <property type="entry name" value="C-terminal effector domain of the bipartite response regulators"/>
    <property type="match status" value="1"/>
</dbReference>
<proteinExistence type="predicted"/>